<evidence type="ECO:0000313" key="3">
    <source>
        <dbReference type="Proteomes" id="UP001523216"/>
    </source>
</evidence>
<sequence>MTRLAAIAGALAVTVGAVVMLVALVAPPGSWWDGYVSEAGTAGQPYAMPYRTGLVVLAAGVAFVGWALRDLRLVGGSLLVSAVLAATSGLVACSDTCPLPPYEPATAADIVHATASVIGMIVLAVAMAAVWFANPRPALTRLAAAGVVLIVPVGAALGLTMLFIGRSDFGAFVERLALVIAVCWLVGTAVVVALSPACQRTPRPTRRRRR</sequence>
<feature type="transmembrane region" description="Helical" evidence="1">
    <location>
        <begin position="142"/>
        <end position="164"/>
    </location>
</feature>
<name>A0ABT0XRE7_9ACTN</name>
<dbReference type="RefSeq" id="WP_251796155.1">
    <property type="nucleotide sequence ID" value="NZ_JAMQOL010000002.1"/>
</dbReference>
<dbReference type="Pfam" id="PF06197">
    <property type="entry name" value="DUF998"/>
    <property type="match status" value="1"/>
</dbReference>
<evidence type="ECO:0000313" key="2">
    <source>
        <dbReference type="EMBL" id="MCM4076245.1"/>
    </source>
</evidence>
<keyword evidence="1" id="KW-1133">Transmembrane helix</keyword>
<proteinExistence type="predicted"/>
<evidence type="ECO:0000256" key="1">
    <source>
        <dbReference type="SAM" id="Phobius"/>
    </source>
</evidence>
<accession>A0ABT0XRE7</accession>
<feature type="transmembrane region" description="Helical" evidence="1">
    <location>
        <begin position="112"/>
        <end position="133"/>
    </location>
</feature>
<protein>
    <submittedName>
        <fullName evidence="2">DUF998 domain-containing protein</fullName>
    </submittedName>
</protein>
<reference evidence="2 3" key="1">
    <citation type="submission" date="2022-06" db="EMBL/GenBank/DDBJ databases">
        <title>Actinoplanes abujensis sp. nov., isolated from Nigerian arid soil.</title>
        <authorList>
            <person name="Ding P."/>
        </authorList>
    </citation>
    <scope>NUCLEOTIDE SEQUENCE [LARGE SCALE GENOMIC DNA]</scope>
    <source>
        <strain evidence="3">TRM88002</strain>
    </source>
</reference>
<feature type="transmembrane region" description="Helical" evidence="1">
    <location>
        <begin position="47"/>
        <end position="66"/>
    </location>
</feature>
<feature type="transmembrane region" description="Helical" evidence="1">
    <location>
        <begin position="176"/>
        <end position="198"/>
    </location>
</feature>
<dbReference type="Proteomes" id="UP001523216">
    <property type="component" value="Unassembled WGS sequence"/>
</dbReference>
<keyword evidence="1" id="KW-0812">Transmembrane</keyword>
<gene>
    <name evidence="2" type="ORF">LXN57_01555</name>
</gene>
<dbReference type="EMBL" id="JAMQOL010000002">
    <property type="protein sequence ID" value="MCM4076245.1"/>
    <property type="molecule type" value="Genomic_DNA"/>
</dbReference>
<organism evidence="2 3">
    <name type="scientific">Paractinoplanes hotanensis</name>
    <dbReference type="NCBI Taxonomy" id="2906497"/>
    <lineage>
        <taxon>Bacteria</taxon>
        <taxon>Bacillati</taxon>
        <taxon>Actinomycetota</taxon>
        <taxon>Actinomycetes</taxon>
        <taxon>Micromonosporales</taxon>
        <taxon>Micromonosporaceae</taxon>
        <taxon>Paractinoplanes</taxon>
    </lineage>
</organism>
<feature type="transmembrane region" description="Helical" evidence="1">
    <location>
        <begin position="73"/>
        <end position="92"/>
    </location>
</feature>
<comment type="caution">
    <text evidence="2">The sequence shown here is derived from an EMBL/GenBank/DDBJ whole genome shotgun (WGS) entry which is preliminary data.</text>
</comment>
<dbReference type="InterPro" id="IPR009339">
    <property type="entry name" value="DUF998"/>
</dbReference>
<keyword evidence="3" id="KW-1185">Reference proteome</keyword>
<keyword evidence="1" id="KW-0472">Membrane</keyword>